<protein>
    <submittedName>
        <fullName evidence="2">Uncharacterized protein</fullName>
    </submittedName>
</protein>
<reference evidence="2 3" key="1">
    <citation type="journal article" date="2019" name="Commun. Biol.">
        <title>The bagworm genome reveals a unique fibroin gene that provides high tensile strength.</title>
        <authorList>
            <person name="Kono N."/>
            <person name="Nakamura H."/>
            <person name="Ohtoshi R."/>
            <person name="Tomita M."/>
            <person name="Numata K."/>
            <person name="Arakawa K."/>
        </authorList>
    </citation>
    <scope>NUCLEOTIDE SEQUENCE [LARGE SCALE GENOMIC DNA]</scope>
</reference>
<gene>
    <name evidence="2" type="ORF">EVAR_67157_1</name>
</gene>
<sequence length="104" mass="11145">MAKVEPAFASRQQSESRTRPASGLRTGARPGSWLKGSIDQCDTLKNPFYFHAGGIASEIQSIMISSAYNGQPGKGAPERRCALTASFKFVSSDVMIHGSYCVSV</sequence>
<evidence type="ECO:0000313" key="3">
    <source>
        <dbReference type="Proteomes" id="UP000299102"/>
    </source>
</evidence>
<accession>A0A4C1ZT77</accession>
<name>A0A4C1ZT77_EUMVA</name>
<comment type="caution">
    <text evidence="2">The sequence shown here is derived from an EMBL/GenBank/DDBJ whole genome shotgun (WGS) entry which is preliminary data.</text>
</comment>
<dbReference type="EMBL" id="BGZK01002035">
    <property type="protein sequence ID" value="GBP89837.1"/>
    <property type="molecule type" value="Genomic_DNA"/>
</dbReference>
<feature type="region of interest" description="Disordered" evidence="1">
    <location>
        <begin position="1"/>
        <end position="31"/>
    </location>
</feature>
<proteinExistence type="predicted"/>
<dbReference type="Proteomes" id="UP000299102">
    <property type="component" value="Unassembled WGS sequence"/>
</dbReference>
<keyword evidence="3" id="KW-1185">Reference proteome</keyword>
<evidence type="ECO:0000256" key="1">
    <source>
        <dbReference type="SAM" id="MobiDB-lite"/>
    </source>
</evidence>
<dbReference type="AlphaFoldDB" id="A0A4C1ZT77"/>
<evidence type="ECO:0000313" key="2">
    <source>
        <dbReference type="EMBL" id="GBP89837.1"/>
    </source>
</evidence>
<organism evidence="2 3">
    <name type="scientific">Eumeta variegata</name>
    <name type="common">Bagworm moth</name>
    <name type="synonym">Eumeta japonica</name>
    <dbReference type="NCBI Taxonomy" id="151549"/>
    <lineage>
        <taxon>Eukaryota</taxon>
        <taxon>Metazoa</taxon>
        <taxon>Ecdysozoa</taxon>
        <taxon>Arthropoda</taxon>
        <taxon>Hexapoda</taxon>
        <taxon>Insecta</taxon>
        <taxon>Pterygota</taxon>
        <taxon>Neoptera</taxon>
        <taxon>Endopterygota</taxon>
        <taxon>Lepidoptera</taxon>
        <taxon>Glossata</taxon>
        <taxon>Ditrysia</taxon>
        <taxon>Tineoidea</taxon>
        <taxon>Psychidae</taxon>
        <taxon>Oiketicinae</taxon>
        <taxon>Eumeta</taxon>
    </lineage>
</organism>